<evidence type="ECO:0000259" key="1">
    <source>
        <dbReference type="Pfam" id="PF21897"/>
    </source>
</evidence>
<dbReference type="Proteomes" id="UP001271723">
    <property type="component" value="Unassembled WGS sequence"/>
</dbReference>
<evidence type="ECO:0000313" key="2">
    <source>
        <dbReference type="EMBL" id="MDX2916117.1"/>
    </source>
</evidence>
<dbReference type="EMBL" id="JARAVY010000039">
    <property type="protein sequence ID" value="MDX2916117.1"/>
    <property type="molecule type" value="Genomic_DNA"/>
</dbReference>
<comment type="caution">
    <text evidence="2">The sequence shown here is derived from an EMBL/GenBank/DDBJ whole genome shotgun (WGS) entry which is preliminary data.</text>
</comment>
<gene>
    <name evidence="2" type="ORF">PV517_46560</name>
</gene>
<dbReference type="Pfam" id="PF21897">
    <property type="entry name" value="DUF6919"/>
    <property type="match status" value="1"/>
</dbReference>
<dbReference type="RefSeq" id="WP_086752195.1">
    <property type="nucleotide sequence ID" value="NZ_JAGJBZ010000007.1"/>
</dbReference>
<organism evidence="2 3">
    <name type="scientific">Streptomyces griseiscabiei</name>
    <dbReference type="NCBI Taxonomy" id="2993540"/>
    <lineage>
        <taxon>Bacteria</taxon>
        <taxon>Bacillati</taxon>
        <taxon>Actinomycetota</taxon>
        <taxon>Actinomycetes</taxon>
        <taxon>Kitasatosporales</taxon>
        <taxon>Streptomycetaceae</taxon>
        <taxon>Streptomyces</taxon>
    </lineage>
</organism>
<name>A0ABU4LJW9_9ACTN</name>
<reference evidence="2 3" key="1">
    <citation type="journal article" date="2023" name="Microb. Genom.">
        <title>Mesoterricola silvestris gen. nov., sp. nov., Mesoterricola sediminis sp. nov., Geothrix oryzae sp. nov., Geothrix edaphica sp. nov., Geothrix rubra sp. nov., and Geothrix limicola sp. nov., six novel members of Acidobacteriota isolated from soils.</title>
        <authorList>
            <person name="Weisberg A.J."/>
            <person name="Pearce E."/>
            <person name="Kramer C.G."/>
            <person name="Chang J.H."/>
            <person name="Clarke C.R."/>
        </authorList>
    </citation>
    <scope>NUCLEOTIDE SEQUENCE [LARGE SCALE GENOMIC DNA]</scope>
    <source>
        <strain evidence="2 3">NRRL_B-2795</strain>
    </source>
</reference>
<protein>
    <recommendedName>
        <fullName evidence="1">DUF6919 domain-containing protein</fullName>
    </recommendedName>
</protein>
<dbReference type="InterPro" id="IPR054212">
    <property type="entry name" value="DUF6919"/>
</dbReference>
<feature type="domain" description="DUF6919" evidence="1">
    <location>
        <begin position="15"/>
        <end position="171"/>
    </location>
</feature>
<sequence length="191" mass="21404">MLLYRYPDSPLTWSFWDAARDYDQLRELMARFFQGSLRVYKRGGPEEETFGQVMASCVRAGYLPTEAAVSREGTTSDGRRYRFYAMTEGVITSRDVLERLLAAAALDGLTTVVHHRDQPGPVNGIDIGPSTFAPTLGHHVTLQRLARRENRLGAPKFAAALTDLWQVTVVADDTRLLWKALDAFSGRSPRN</sequence>
<evidence type="ECO:0000313" key="3">
    <source>
        <dbReference type="Proteomes" id="UP001271723"/>
    </source>
</evidence>
<proteinExistence type="predicted"/>
<keyword evidence="3" id="KW-1185">Reference proteome</keyword>
<accession>A0ABU4LJW9</accession>